<evidence type="ECO:0000256" key="3">
    <source>
        <dbReference type="ARBA" id="ARBA00022490"/>
    </source>
</evidence>
<dbReference type="eggNOG" id="ENOG502R5YN">
    <property type="taxonomic scope" value="Eukaryota"/>
</dbReference>
<dbReference type="STRING" id="77586.A0A0D9VL43"/>
<proteinExistence type="inferred from homology"/>
<dbReference type="Pfam" id="PF04570">
    <property type="entry name" value="zf-FLZ"/>
    <property type="match status" value="1"/>
</dbReference>
<feature type="domain" description="FLZ-type" evidence="7">
    <location>
        <begin position="75"/>
        <end position="119"/>
    </location>
</feature>
<feature type="compositionally biased region" description="Gly residues" evidence="6">
    <location>
        <begin position="145"/>
        <end position="155"/>
    </location>
</feature>
<sequence>MAGNMLGKRQRSLGAMHRTTSMASVPSAAKQGRHVTDGAPRAAPPPGVRIGAGGRPVAQRRFSGGYHAAGVERTAFLKNCALCGKALGPGKDTYIYRGEVAFCSMECREYMIEYHEPAGEQNCSLTSIRDTPSVSGASGSDQQSGSGGGETVAAA</sequence>
<reference evidence="8" key="3">
    <citation type="submission" date="2015-04" db="UniProtKB">
        <authorList>
            <consortium name="EnsemblPlants"/>
        </authorList>
    </citation>
    <scope>IDENTIFICATION</scope>
</reference>
<dbReference type="AlphaFoldDB" id="A0A0D9VL43"/>
<dbReference type="Proteomes" id="UP000032180">
    <property type="component" value="Chromosome 2"/>
</dbReference>
<dbReference type="PROSITE" id="PS51795">
    <property type="entry name" value="ZF_FLZ"/>
    <property type="match status" value="1"/>
</dbReference>
<reference evidence="9" key="2">
    <citation type="submission" date="2013-12" db="EMBL/GenBank/DDBJ databases">
        <authorList>
            <person name="Yu Y."/>
            <person name="Lee S."/>
            <person name="de Baynast K."/>
            <person name="Wissotski M."/>
            <person name="Liu L."/>
            <person name="Talag J."/>
            <person name="Goicoechea J."/>
            <person name="Angelova A."/>
            <person name="Jetty R."/>
            <person name="Kudrna D."/>
            <person name="Golser W."/>
            <person name="Rivera L."/>
            <person name="Zhang J."/>
            <person name="Wing R."/>
        </authorList>
    </citation>
    <scope>NUCLEOTIDE SEQUENCE</scope>
</reference>
<keyword evidence="4" id="KW-0479">Metal-binding</keyword>
<feature type="region of interest" description="Disordered" evidence="6">
    <location>
        <begin position="124"/>
        <end position="155"/>
    </location>
</feature>
<dbReference type="Gramene" id="LPERR02G26770.1">
    <property type="protein sequence ID" value="LPERR02G26770.1"/>
    <property type="gene ID" value="LPERR02G26770"/>
</dbReference>
<evidence type="ECO:0000256" key="2">
    <source>
        <dbReference type="ARBA" id="ARBA00009374"/>
    </source>
</evidence>
<comment type="similarity">
    <text evidence="2">Belongs to the FLZ family.</text>
</comment>
<dbReference type="PANTHER" id="PTHR33059:SF104">
    <property type="entry name" value="OS02G0751300 PROTEIN"/>
    <property type="match status" value="1"/>
</dbReference>
<dbReference type="EnsemblPlants" id="LPERR02G26770.1">
    <property type="protein sequence ID" value="LPERR02G26770.1"/>
    <property type="gene ID" value="LPERR02G26770"/>
</dbReference>
<name>A0A0D9VL43_9ORYZ</name>
<evidence type="ECO:0000256" key="6">
    <source>
        <dbReference type="SAM" id="MobiDB-lite"/>
    </source>
</evidence>
<comment type="subcellular location">
    <subcellularLocation>
        <location evidence="1">Cytoplasm</location>
    </subcellularLocation>
</comment>
<keyword evidence="9" id="KW-1185">Reference proteome</keyword>
<keyword evidence="3" id="KW-0963">Cytoplasm</keyword>
<evidence type="ECO:0000259" key="7">
    <source>
        <dbReference type="PROSITE" id="PS51795"/>
    </source>
</evidence>
<reference evidence="8 9" key="1">
    <citation type="submission" date="2012-08" db="EMBL/GenBank/DDBJ databases">
        <title>Oryza genome evolution.</title>
        <authorList>
            <person name="Wing R.A."/>
        </authorList>
    </citation>
    <scope>NUCLEOTIDE SEQUENCE</scope>
</reference>
<organism evidence="8 9">
    <name type="scientific">Leersia perrieri</name>
    <dbReference type="NCBI Taxonomy" id="77586"/>
    <lineage>
        <taxon>Eukaryota</taxon>
        <taxon>Viridiplantae</taxon>
        <taxon>Streptophyta</taxon>
        <taxon>Embryophyta</taxon>
        <taxon>Tracheophyta</taxon>
        <taxon>Spermatophyta</taxon>
        <taxon>Magnoliopsida</taxon>
        <taxon>Liliopsida</taxon>
        <taxon>Poales</taxon>
        <taxon>Poaceae</taxon>
        <taxon>BOP clade</taxon>
        <taxon>Oryzoideae</taxon>
        <taxon>Oryzeae</taxon>
        <taxon>Oryzinae</taxon>
        <taxon>Leersia</taxon>
    </lineage>
</organism>
<feature type="compositionally biased region" description="Low complexity" evidence="6">
    <location>
        <begin position="133"/>
        <end position="144"/>
    </location>
</feature>
<evidence type="ECO:0000256" key="4">
    <source>
        <dbReference type="ARBA" id="ARBA00022723"/>
    </source>
</evidence>
<evidence type="ECO:0000256" key="1">
    <source>
        <dbReference type="ARBA" id="ARBA00004496"/>
    </source>
</evidence>
<evidence type="ECO:0000313" key="8">
    <source>
        <dbReference type="EnsemblPlants" id="LPERR02G26770.1"/>
    </source>
</evidence>
<dbReference type="InterPro" id="IPR007650">
    <property type="entry name" value="Zf-FLZ_dom"/>
</dbReference>
<dbReference type="HOGENOM" id="CLU_085535_0_0_1"/>
<evidence type="ECO:0000313" key="9">
    <source>
        <dbReference type="Proteomes" id="UP000032180"/>
    </source>
</evidence>
<dbReference type="GO" id="GO:0046872">
    <property type="term" value="F:metal ion binding"/>
    <property type="evidence" value="ECO:0007669"/>
    <property type="project" value="UniProtKB-KW"/>
</dbReference>
<protein>
    <recommendedName>
        <fullName evidence="7">FLZ-type domain-containing protein</fullName>
    </recommendedName>
</protein>
<accession>A0A0D9VL43</accession>
<evidence type="ECO:0000256" key="5">
    <source>
        <dbReference type="PROSITE-ProRule" id="PRU01131"/>
    </source>
</evidence>
<dbReference type="PANTHER" id="PTHR33059">
    <property type="entry name" value="FCS-LIKE ZINC FINGER 5"/>
    <property type="match status" value="1"/>
</dbReference>
<feature type="zinc finger region" description="FLZ-type" evidence="5">
    <location>
        <begin position="75"/>
        <end position="119"/>
    </location>
</feature>
<dbReference type="GO" id="GO:0005737">
    <property type="term" value="C:cytoplasm"/>
    <property type="evidence" value="ECO:0007669"/>
    <property type="project" value="UniProtKB-SubCell"/>
</dbReference>
<feature type="region of interest" description="Disordered" evidence="6">
    <location>
        <begin position="1"/>
        <end position="53"/>
    </location>
</feature>